<dbReference type="GO" id="GO:0005524">
    <property type="term" value="F:ATP binding"/>
    <property type="evidence" value="ECO:0007669"/>
    <property type="project" value="UniProtKB-KW"/>
</dbReference>
<feature type="transmembrane region" description="Helical" evidence="9">
    <location>
        <begin position="94"/>
        <end position="116"/>
    </location>
</feature>
<evidence type="ECO:0000256" key="6">
    <source>
        <dbReference type="ARBA" id="ARBA00022741"/>
    </source>
</evidence>
<dbReference type="InterPro" id="IPR003594">
    <property type="entry name" value="HATPase_dom"/>
</dbReference>
<dbReference type="SMART" id="SM00388">
    <property type="entry name" value="HisKA"/>
    <property type="match status" value="1"/>
</dbReference>
<comment type="subcellular location">
    <subcellularLocation>
        <location evidence="2">Cell membrane</location>
        <topology evidence="2">Multi-pass membrane protein</topology>
    </subcellularLocation>
</comment>
<dbReference type="InterPro" id="IPR036097">
    <property type="entry name" value="HisK_dim/P_sf"/>
</dbReference>
<dbReference type="PROSITE" id="PS50109">
    <property type="entry name" value="HIS_KIN"/>
    <property type="match status" value="1"/>
</dbReference>
<dbReference type="EC" id="2.7.13.3" evidence="3"/>
<dbReference type="STRING" id="260552.Mag101_03160"/>
<dbReference type="EMBL" id="CP019650">
    <property type="protein sequence ID" value="AQQ66748.1"/>
    <property type="molecule type" value="Genomic_DNA"/>
</dbReference>
<organism evidence="11 12">
    <name type="scientific">Microbulbifer agarilyticus</name>
    <dbReference type="NCBI Taxonomy" id="260552"/>
    <lineage>
        <taxon>Bacteria</taxon>
        <taxon>Pseudomonadati</taxon>
        <taxon>Pseudomonadota</taxon>
        <taxon>Gammaproteobacteria</taxon>
        <taxon>Cellvibrionales</taxon>
        <taxon>Microbulbiferaceae</taxon>
        <taxon>Microbulbifer</taxon>
    </lineage>
</organism>
<evidence type="ECO:0000313" key="12">
    <source>
        <dbReference type="Proteomes" id="UP000188219"/>
    </source>
</evidence>
<reference evidence="11" key="1">
    <citation type="submission" date="2017-02" db="EMBL/GenBank/DDBJ databases">
        <title>Genome of Microbulbifer agarilyticus GP101.</title>
        <authorList>
            <person name="Jung J."/>
            <person name="Bae S.S."/>
            <person name="Baek K."/>
        </authorList>
    </citation>
    <scope>NUCLEOTIDE SEQUENCE [LARGE SCALE GENOMIC DNA]</scope>
    <source>
        <strain evidence="11">GP101</strain>
    </source>
</reference>
<feature type="transmembrane region" description="Helical" evidence="9">
    <location>
        <begin position="31"/>
        <end position="49"/>
    </location>
</feature>
<comment type="catalytic activity">
    <reaction evidence="1">
        <text>ATP + protein L-histidine = ADP + protein N-phospho-L-histidine.</text>
        <dbReference type="EC" id="2.7.13.3"/>
    </reaction>
</comment>
<keyword evidence="6" id="KW-0547">Nucleotide-binding</keyword>
<dbReference type="Gene3D" id="1.10.287.130">
    <property type="match status" value="1"/>
</dbReference>
<sequence length="443" mass="47597">MTVSSVAPVASVVPQPLGGDKTIIVNLRRLTALRAIALSAYIGVSLWLADALSAGALVFVLLGVVTTLISGWRARGSVAVGRLEFFGHLLMDWLWLPPLLALSGGASNPFVIYLLVPLTIAAATQPRFFAWLMAAISIATYTALMAFFPGVDGGHSAHMGHGAGHDMAASQSGDFYRHLIGMWATFTFSAVLIAGFVNSMAEGLRSRDRHLHRLRQEQARRDQVLSLGTLAAGTAHELASPLQTIGLLVEELQAQQDLPEFVEEDLVLLQQQVNLCKQALEQLKSRARDPAGNEEYQSVAGFIDRSLERWQLLRPEARFQLQQSGPQSMHARLPLTLEQTLINVLNNALDASQASGSSEPVALKVAWGPEHLRIEVADNGQGFGADAEAENEQQSDGFGIGLILSKTTLAQLGGSLTLAARRDCPGTVATIELPLESDMAEVS</sequence>
<proteinExistence type="predicted"/>
<protein>
    <recommendedName>
        <fullName evidence="3">histidine kinase</fullName>
        <ecNumber evidence="3">2.7.13.3</ecNumber>
    </recommendedName>
</protein>
<dbReference type="AlphaFoldDB" id="A0A1Q2M2H9"/>
<dbReference type="InterPro" id="IPR003661">
    <property type="entry name" value="HisK_dim/P_dom"/>
</dbReference>
<dbReference type="Proteomes" id="UP000188219">
    <property type="component" value="Chromosome"/>
</dbReference>
<dbReference type="KEGG" id="maga:Mag101_03160"/>
<dbReference type="InterPro" id="IPR050980">
    <property type="entry name" value="2C_sensor_his_kinase"/>
</dbReference>
<evidence type="ECO:0000256" key="8">
    <source>
        <dbReference type="ARBA" id="ARBA00022840"/>
    </source>
</evidence>
<keyword evidence="5" id="KW-0808">Transferase</keyword>
<evidence type="ECO:0000256" key="5">
    <source>
        <dbReference type="ARBA" id="ARBA00022679"/>
    </source>
</evidence>
<dbReference type="Pfam" id="PF02518">
    <property type="entry name" value="HATPase_c"/>
    <property type="match status" value="1"/>
</dbReference>
<feature type="transmembrane region" description="Helical" evidence="9">
    <location>
        <begin position="128"/>
        <end position="148"/>
    </location>
</feature>
<accession>A0A1Q2M2H9</accession>
<evidence type="ECO:0000256" key="1">
    <source>
        <dbReference type="ARBA" id="ARBA00000085"/>
    </source>
</evidence>
<dbReference type="CDD" id="cd00082">
    <property type="entry name" value="HisKA"/>
    <property type="match status" value="1"/>
</dbReference>
<evidence type="ECO:0000256" key="9">
    <source>
        <dbReference type="SAM" id="Phobius"/>
    </source>
</evidence>
<dbReference type="eggNOG" id="COG4191">
    <property type="taxonomic scope" value="Bacteria"/>
</dbReference>
<dbReference type="InterPro" id="IPR036890">
    <property type="entry name" value="HATPase_C_sf"/>
</dbReference>
<keyword evidence="9" id="KW-0812">Transmembrane</keyword>
<feature type="transmembrane region" description="Helical" evidence="9">
    <location>
        <begin position="180"/>
        <end position="201"/>
    </location>
</feature>
<feature type="domain" description="Histidine kinase" evidence="10">
    <location>
        <begin position="233"/>
        <end position="437"/>
    </location>
</feature>
<dbReference type="InterPro" id="IPR005467">
    <property type="entry name" value="His_kinase_dom"/>
</dbReference>
<dbReference type="SMART" id="SM00387">
    <property type="entry name" value="HATPase_c"/>
    <property type="match status" value="1"/>
</dbReference>
<keyword evidence="7" id="KW-0418">Kinase</keyword>
<dbReference type="GO" id="GO:0005886">
    <property type="term" value="C:plasma membrane"/>
    <property type="evidence" value="ECO:0007669"/>
    <property type="project" value="UniProtKB-SubCell"/>
</dbReference>
<evidence type="ECO:0000256" key="7">
    <source>
        <dbReference type="ARBA" id="ARBA00022777"/>
    </source>
</evidence>
<keyword evidence="9" id="KW-1133">Transmembrane helix</keyword>
<dbReference type="GO" id="GO:0000155">
    <property type="term" value="F:phosphorelay sensor kinase activity"/>
    <property type="evidence" value="ECO:0007669"/>
    <property type="project" value="InterPro"/>
</dbReference>
<evidence type="ECO:0000256" key="2">
    <source>
        <dbReference type="ARBA" id="ARBA00004651"/>
    </source>
</evidence>
<keyword evidence="9" id="KW-0472">Membrane</keyword>
<dbReference type="SUPFAM" id="SSF55874">
    <property type="entry name" value="ATPase domain of HSP90 chaperone/DNA topoisomerase II/histidine kinase"/>
    <property type="match status" value="1"/>
</dbReference>
<name>A0A1Q2M2H9_9GAMM</name>
<evidence type="ECO:0000256" key="3">
    <source>
        <dbReference type="ARBA" id="ARBA00012438"/>
    </source>
</evidence>
<dbReference type="SUPFAM" id="SSF47384">
    <property type="entry name" value="Homodimeric domain of signal transducing histidine kinase"/>
    <property type="match status" value="1"/>
</dbReference>
<evidence type="ECO:0000313" key="11">
    <source>
        <dbReference type="EMBL" id="AQQ66748.1"/>
    </source>
</evidence>
<gene>
    <name evidence="11" type="ORF">Mag101_03160</name>
</gene>
<keyword evidence="4" id="KW-1003">Cell membrane</keyword>
<evidence type="ECO:0000259" key="10">
    <source>
        <dbReference type="PROSITE" id="PS50109"/>
    </source>
</evidence>
<dbReference type="PANTHER" id="PTHR44936:SF10">
    <property type="entry name" value="SENSOR PROTEIN RSTB"/>
    <property type="match status" value="1"/>
</dbReference>
<keyword evidence="12" id="KW-1185">Reference proteome</keyword>
<dbReference type="Gene3D" id="3.30.565.10">
    <property type="entry name" value="Histidine kinase-like ATPase, C-terminal domain"/>
    <property type="match status" value="1"/>
</dbReference>
<feature type="transmembrane region" description="Helical" evidence="9">
    <location>
        <begin position="56"/>
        <end position="74"/>
    </location>
</feature>
<keyword evidence="8" id="KW-0067">ATP-binding</keyword>
<evidence type="ECO:0000256" key="4">
    <source>
        <dbReference type="ARBA" id="ARBA00022475"/>
    </source>
</evidence>
<dbReference type="PANTHER" id="PTHR44936">
    <property type="entry name" value="SENSOR PROTEIN CREC"/>
    <property type="match status" value="1"/>
</dbReference>